<dbReference type="PANTHER" id="PTHR13387">
    <property type="entry name" value="PROTEIN HGH1 HOMOLOG"/>
    <property type="match status" value="1"/>
</dbReference>
<dbReference type="PANTHER" id="PTHR13387:SF9">
    <property type="entry name" value="PROTEIN HGH1 HOMOLOG"/>
    <property type="match status" value="1"/>
</dbReference>
<dbReference type="InterPro" id="IPR007205">
    <property type="entry name" value="Protein_HGH1_N"/>
</dbReference>
<comment type="similarity">
    <text evidence="1">Belongs to the HGH1 family.</text>
</comment>
<comment type="caution">
    <text evidence="5">The sequence shown here is derived from an EMBL/GenBank/DDBJ whole genome shotgun (WGS) entry which is preliminary data.</text>
</comment>
<dbReference type="InterPro" id="IPR039717">
    <property type="entry name" value="Hgh1"/>
</dbReference>
<evidence type="ECO:0000259" key="4">
    <source>
        <dbReference type="Pfam" id="PF04064"/>
    </source>
</evidence>
<dbReference type="InterPro" id="IPR016024">
    <property type="entry name" value="ARM-type_fold"/>
</dbReference>
<feature type="region of interest" description="Disordered" evidence="2">
    <location>
        <begin position="443"/>
        <end position="469"/>
    </location>
</feature>
<feature type="domain" description="Protein HGH1 N-terminal" evidence="3">
    <location>
        <begin position="104"/>
        <end position="348"/>
    </location>
</feature>
<keyword evidence="6" id="KW-1185">Reference proteome</keyword>
<accession>A0A1Q3EB93</accession>
<protein>
    <submittedName>
        <fullName evidence="5">DUF383-domain-containing protein</fullName>
    </submittedName>
</protein>
<dbReference type="Pfam" id="PF04064">
    <property type="entry name" value="DUF384"/>
    <property type="match status" value="1"/>
</dbReference>
<evidence type="ECO:0000256" key="2">
    <source>
        <dbReference type="SAM" id="MobiDB-lite"/>
    </source>
</evidence>
<gene>
    <name evidence="5" type="ORF">LENED_006292</name>
</gene>
<dbReference type="EMBL" id="BDGU01000195">
    <property type="protein sequence ID" value="GAW04497.1"/>
    <property type="molecule type" value="Genomic_DNA"/>
</dbReference>
<dbReference type="SUPFAM" id="SSF48371">
    <property type="entry name" value="ARM repeat"/>
    <property type="match status" value="1"/>
</dbReference>
<feature type="domain" description="Protein HGH1 C-terminal" evidence="4">
    <location>
        <begin position="355"/>
        <end position="406"/>
    </location>
</feature>
<sequence length="575" mass="63414">MEGQLKELLSFLRDKNPQVRQIALDNLLPQTPKDAPHREIFFESRSSAFKKTDEPPVIRDLKLLCRDQLAIAHDAFKALINLSDSPLLVSTLSEPSFLNFLVSYIINPQSTLADLASMLLSNLTASASACSIVISMKVKIVTSANVPNGFFAVDSRSGSCPAPVPYPQGEEREVLALPLLLDAFVQGANVEDIPDLAKRPRKGSLHFLASVFANLTSSSSGREFFATPRPSNPLKPDVDVEYPLSKIISFTEHRDTIRRGGVASTIKNFAFNARAHRALLTPSTVLVTVPSESSKVSTIAAPGIDALPYLLLPLAGPEDFDFDVQEKLPEALQFLPPDKIREPDEAIRLILVEVLLLLCHTRWGRDHLRGTGVYEIVRAAHEAESVEKISSHIERLVQLIKGEEPPLSEALNEEDEYDALPGDGELPPETRLIQGLGGFGNMRLSNEDTSGKKHKVKEQVKEDDDNDEEELVIEPLDSTIGICQQIEGDIRQQLSTPLPSICTPVVDIVPRIILVEGAQRRSLLEGLVLTGIDARPPEMGLRDWDGFKSNLNWSGQKMKNKRTRRVDGVVYCTSP</sequence>
<evidence type="ECO:0000256" key="1">
    <source>
        <dbReference type="ARBA" id="ARBA00006712"/>
    </source>
</evidence>
<organism evidence="5 6">
    <name type="scientific">Lentinula edodes</name>
    <name type="common">Shiitake mushroom</name>
    <name type="synonym">Lentinus edodes</name>
    <dbReference type="NCBI Taxonomy" id="5353"/>
    <lineage>
        <taxon>Eukaryota</taxon>
        <taxon>Fungi</taxon>
        <taxon>Dikarya</taxon>
        <taxon>Basidiomycota</taxon>
        <taxon>Agaricomycotina</taxon>
        <taxon>Agaricomycetes</taxon>
        <taxon>Agaricomycetidae</taxon>
        <taxon>Agaricales</taxon>
        <taxon>Marasmiineae</taxon>
        <taxon>Omphalotaceae</taxon>
        <taxon>Lentinula</taxon>
    </lineage>
</organism>
<reference evidence="5 6" key="1">
    <citation type="submission" date="2016-08" db="EMBL/GenBank/DDBJ databases">
        <authorList>
            <consortium name="Lentinula edodes genome sequencing consortium"/>
            <person name="Sakamoto Y."/>
            <person name="Nakade K."/>
            <person name="Sato S."/>
            <person name="Yoshida Y."/>
            <person name="Miyazaki K."/>
            <person name="Natsume S."/>
            <person name="Konno N."/>
        </authorList>
    </citation>
    <scope>NUCLEOTIDE SEQUENCE [LARGE SCALE GENOMIC DNA]</scope>
    <source>
        <strain evidence="5 6">NBRC 111202</strain>
    </source>
</reference>
<evidence type="ECO:0000259" key="3">
    <source>
        <dbReference type="Pfam" id="PF04063"/>
    </source>
</evidence>
<proteinExistence type="inferred from homology"/>
<evidence type="ECO:0000313" key="5">
    <source>
        <dbReference type="EMBL" id="GAW04497.1"/>
    </source>
</evidence>
<evidence type="ECO:0000313" key="6">
    <source>
        <dbReference type="Proteomes" id="UP000188533"/>
    </source>
</evidence>
<dbReference type="Pfam" id="PF04063">
    <property type="entry name" value="DUF383"/>
    <property type="match status" value="1"/>
</dbReference>
<dbReference type="Proteomes" id="UP000188533">
    <property type="component" value="Unassembled WGS sequence"/>
</dbReference>
<dbReference type="AlphaFoldDB" id="A0A1Q3EB93"/>
<dbReference type="InterPro" id="IPR007206">
    <property type="entry name" value="Protein_HGH1_C"/>
</dbReference>
<reference evidence="5 6" key="2">
    <citation type="submission" date="2017-02" db="EMBL/GenBank/DDBJ databases">
        <title>A genome survey and senescence transcriptome analysis in Lentinula edodes.</title>
        <authorList>
            <person name="Sakamoto Y."/>
            <person name="Nakade K."/>
            <person name="Sato S."/>
            <person name="Yoshida Y."/>
            <person name="Miyazaki K."/>
            <person name="Natsume S."/>
            <person name="Konno N."/>
        </authorList>
    </citation>
    <scope>NUCLEOTIDE SEQUENCE [LARGE SCALE GENOMIC DNA]</scope>
    <source>
        <strain evidence="5 6">NBRC 111202</strain>
    </source>
</reference>
<dbReference type="STRING" id="5353.A0A1Q3EB93"/>
<name>A0A1Q3EB93_LENED</name>